<reference evidence="3 5" key="1">
    <citation type="submission" date="2013-03" db="EMBL/GenBank/DDBJ databases">
        <title>The Genome Sequence of Enterococcus avium ATCC_14025 (Illumina only assembly).</title>
        <authorList>
            <consortium name="The Broad Institute Genomics Platform"/>
            <consortium name="The Broad Institute Genome Sequencing Center for Infectious Disease"/>
            <person name="Earl A."/>
            <person name="Russ C."/>
            <person name="Gilmore M."/>
            <person name="Surin D."/>
            <person name="Walker B."/>
            <person name="Young S."/>
            <person name="Zeng Q."/>
            <person name="Gargeya S."/>
            <person name="Fitzgerald M."/>
            <person name="Haas B."/>
            <person name="Abouelleil A."/>
            <person name="Allen A.W."/>
            <person name="Alvarado L."/>
            <person name="Arachchi H.M."/>
            <person name="Berlin A.M."/>
            <person name="Chapman S.B."/>
            <person name="Gainer-Dewar J."/>
            <person name="Goldberg J."/>
            <person name="Griggs A."/>
            <person name="Gujja S."/>
            <person name="Hansen M."/>
            <person name="Howarth C."/>
            <person name="Imamovic A."/>
            <person name="Ireland A."/>
            <person name="Larimer J."/>
            <person name="McCowan C."/>
            <person name="Murphy C."/>
            <person name="Pearson M."/>
            <person name="Poon T.W."/>
            <person name="Priest M."/>
            <person name="Roberts A."/>
            <person name="Saif S."/>
            <person name="Shea T."/>
            <person name="Sisk P."/>
            <person name="Sykes S."/>
            <person name="Wortman J."/>
            <person name="Nusbaum C."/>
            <person name="Birren B."/>
        </authorList>
    </citation>
    <scope>NUCLEOTIDE SEQUENCE [LARGE SCALE GENOMIC DNA]</scope>
    <source>
        <strain evidence="3 5">ATCC 14025</strain>
    </source>
</reference>
<evidence type="ECO:0000259" key="2">
    <source>
        <dbReference type="Pfam" id="PF10668"/>
    </source>
</evidence>
<feature type="region of interest" description="Disordered" evidence="1">
    <location>
        <begin position="63"/>
        <end position="94"/>
    </location>
</feature>
<proteinExistence type="predicted"/>
<evidence type="ECO:0000313" key="4">
    <source>
        <dbReference type="EMBL" id="EOU20461.1"/>
    </source>
</evidence>
<protein>
    <recommendedName>
        <fullName evidence="2">PBSX phage terminase small subunit-like N-terminal domain-containing protein</fullName>
    </recommendedName>
</protein>
<dbReference type="RefSeq" id="WP_016180834.1">
    <property type="nucleotide sequence ID" value="NZ_KE136365.1"/>
</dbReference>
<feature type="domain" description="PBSX phage terminase small subunit-like N-terminal" evidence="2">
    <location>
        <begin position="1"/>
        <end position="65"/>
    </location>
</feature>
<comment type="caution">
    <text evidence="4">The sequence shown here is derived from an EMBL/GenBank/DDBJ whole genome shotgun (WGS) entry which is preliminary data.</text>
</comment>
<dbReference type="Proteomes" id="UP000014107">
    <property type="component" value="Unassembled WGS sequence"/>
</dbReference>
<evidence type="ECO:0000313" key="5">
    <source>
        <dbReference type="Proteomes" id="UP000014104"/>
    </source>
</evidence>
<evidence type="ECO:0000313" key="3">
    <source>
        <dbReference type="EMBL" id="EOT42100.1"/>
    </source>
</evidence>
<reference evidence="4 6" key="2">
    <citation type="submission" date="2013-03" db="EMBL/GenBank/DDBJ databases">
        <title>The Genome Sequence of Enterococcus avium ATCC_14025 (PacBio/Illumina hybrid assembly).</title>
        <authorList>
            <consortium name="The Broad Institute Genomics Platform"/>
            <consortium name="The Broad Institute Genome Sequencing Center for Infectious Disease"/>
            <person name="Earl A."/>
            <person name="Russ C."/>
            <person name="Gilmore M."/>
            <person name="Surin D."/>
            <person name="Walker B."/>
            <person name="Young S."/>
            <person name="Zeng Q."/>
            <person name="Gargeya S."/>
            <person name="Fitzgerald M."/>
            <person name="Haas B."/>
            <person name="Abouelleil A."/>
            <person name="Allen A.W."/>
            <person name="Alvarado L."/>
            <person name="Arachchi H.M."/>
            <person name="Berlin A.M."/>
            <person name="Chapman S.B."/>
            <person name="Gainer-Dewar J."/>
            <person name="Goldberg J."/>
            <person name="Griggs A."/>
            <person name="Gujja S."/>
            <person name="Hansen M."/>
            <person name="Howarth C."/>
            <person name="Imamovic A."/>
            <person name="Ireland A."/>
            <person name="Larimer J."/>
            <person name="McCowan C."/>
            <person name="Murphy C."/>
            <person name="Pearson M."/>
            <person name="Poon T.W."/>
            <person name="Priest M."/>
            <person name="Roberts A."/>
            <person name="Saif S."/>
            <person name="Shea T."/>
            <person name="Sisk P."/>
            <person name="Sykes S."/>
            <person name="Wortman J."/>
            <person name="Nusbaum C."/>
            <person name="Birren B."/>
        </authorList>
    </citation>
    <scope>NUCLEOTIDE SEQUENCE [LARGE SCALE GENOMIC DNA]</scope>
    <source>
        <strain evidence="4 6">ATCC 14025</strain>
    </source>
</reference>
<name>A0AAV3IZC2_ENTAV</name>
<feature type="compositionally biased region" description="Basic and acidic residues" evidence="1">
    <location>
        <begin position="244"/>
        <end position="257"/>
    </location>
</feature>
<feature type="compositionally biased region" description="Basic and acidic residues" evidence="1">
    <location>
        <begin position="268"/>
        <end position="278"/>
    </location>
</feature>
<dbReference type="Proteomes" id="UP000014104">
    <property type="component" value="Unassembled WGS sequence"/>
</dbReference>
<dbReference type="Pfam" id="PF10668">
    <property type="entry name" value="Phage_terminase"/>
    <property type="match status" value="1"/>
</dbReference>
<accession>A0AAV3IZC2</accession>
<organism evidence="4 6">
    <name type="scientific">Enterococcus avium ATCC 14025</name>
    <dbReference type="NCBI Taxonomy" id="1140002"/>
    <lineage>
        <taxon>Bacteria</taxon>
        <taxon>Bacillati</taxon>
        <taxon>Bacillota</taxon>
        <taxon>Bacilli</taxon>
        <taxon>Lactobacillales</taxon>
        <taxon>Enterococcaceae</taxon>
        <taxon>Enterococcus</taxon>
    </lineage>
</organism>
<dbReference type="InterPro" id="IPR018925">
    <property type="entry name" value="XtmA-like_N"/>
</dbReference>
<dbReference type="NCBIfam" id="NF040601">
    <property type="entry name" value="TerS_not_xtmA"/>
    <property type="match status" value="1"/>
</dbReference>
<feature type="region of interest" description="Disordered" evidence="1">
    <location>
        <begin position="244"/>
        <end position="278"/>
    </location>
</feature>
<keyword evidence="5" id="KW-1185">Reference proteome</keyword>
<dbReference type="AlphaFoldDB" id="A0AAV3IZC2"/>
<evidence type="ECO:0000256" key="1">
    <source>
        <dbReference type="SAM" id="MobiDB-lite"/>
    </source>
</evidence>
<dbReference type="EMBL" id="AHYV01000032">
    <property type="protein sequence ID" value="EOT42100.1"/>
    <property type="molecule type" value="Genomic_DNA"/>
</dbReference>
<gene>
    <name evidence="4" type="ORF">I570_02908</name>
    <name evidence="3" type="ORF">OMU_03023</name>
</gene>
<dbReference type="EMBL" id="ASWL01000004">
    <property type="protein sequence ID" value="EOU20461.1"/>
    <property type="molecule type" value="Genomic_DNA"/>
</dbReference>
<evidence type="ECO:0000313" key="6">
    <source>
        <dbReference type="Proteomes" id="UP000014107"/>
    </source>
</evidence>
<sequence>MARKRDPRRDQAKLIWIDSNGEKLLKDIAADLGVSDSQIRKWKSIDKWGDYFKSNVTNGKSNVTNSIGAPVGNENAKGNRGNSRASPPKGNKNALKTGEFETIYFDLLSDDEKAIYSADFSLVDRLNQDIQELTMRKYRMMKRINEAEKGLNLVETEKLYELRGRKQYVDSEKGGKKISIEVPQVTMTEMKEKSIRKIEDILRIEDALTRISNQLIRTIKQLEEISLNEKRLQVFEAQRDKLKAETEELRGSNKGNEDANNWSELVAEAEKELGDHNG</sequence>